<evidence type="ECO:0000313" key="3">
    <source>
        <dbReference type="Proteomes" id="UP000076722"/>
    </source>
</evidence>
<keyword evidence="1" id="KW-0812">Transmembrane</keyword>
<evidence type="ECO:0000313" key="2">
    <source>
        <dbReference type="EMBL" id="KZS89193.1"/>
    </source>
</evidence>
<sequence>MIWAWQGHSWPGTLDMGTKVVQYFIRVFNTSPYANRLWFMCSTLALLPYLSQGLYFCFWVFSSSRALTSALWHIRNQYLNFVEPGKNAALMILCIVAFKALTEFGVLWSTLWASTN</sequence>
<protein>
    <submittedName>
        <fullName evidence="2">Uncharacterized protein</fullName>
    </submittedName>
</protein>
<dbReference type="EMBL" id="KV419429">
    <property type="protein sequence ID" value="KZS89193.1"/>
    <property type="molecule type" value="Genomic_DNA"/>
</dbReference>
<feature type="transmembrane region" description="Helical" evidence="1">
    <location>
        <begin position="37"/>
        <end position="61"/>
    </location>
</feature>
<keyword evidence="3" id="KW-1185">Reference proteome</keyword>
<dbReference type="Proteomes" id="UP000076722">
    <property type="component" value="Unassembled WGS sequence"/>
</dbReference>
<name>A0A164PZX7_9AGAM</name>
<accession>A0A164PZX7</accession>
<keyword evidence="1" id="KW-0472">Membrane</keyword>
<gene>
    <name evidence="2" type="ORF">SISNIDRAFT_469477</name>
</gene>
<evidence type="ECO:0000256" key="1">
    <source>
        <dbReference type="SAM" id="Phobius"/>
    </source>
</evidence>
<organism evidence="2 3">
    <name type="scientific">Sistotremastrum niveocremeum HHB9708</name>
    <dbReference type="NCBI Taxonomy" id="1314777"/>
    <lineage>
        <taxon>Eukaryota</taxon>
        <taxon>Fungi</taxon>
        <taxon>Dikarya</taxon>
        <taxon>Basidiomycota</taxon>
        <taxon>Agaricomycotina</taxon>
        <taxon>Agaricomycetes</taxon>
        <taxon>Sistotremastrales</taxon>
        <taxon>Sistotremastraceae</taxon>
        <taxon>Sertulicium</taxon>
        <taxon>Sertulicium niveocremeum</taxon>
    </lineage>
</organism>
<keyword evidence="1" id="KW-1133">Transmembrane helix</keyword>
<feature type="transmembrane region" description="Helical" evidence="1">
    <location>
        <begin position="88"/>
        <end position="111"/>
    </location>
</feature>
<reference evidence="2 3" key="1">
    <citation type="journal article" date="2016" name="Mol. Biol. Evol.">
        <title>Comparative Genomics of Early-Diverging Mushroom-Forming Fungi Provides Insights into the Origins of Lignocellulose Decay Capabilities.</title>
        <authorList>
            <person name="Nagy L.G."/>
            <person name="Riley R."/>
            <person name="Tritt A."/>
            <person name="Adam C."/>
            <person name="Daum C."/>
            <person name="Floudas D."/>
            <person name="Sun H."/>
            <person name="Yadav J.S."/>
            <person name="Pangilinan J."/>
            <person name="Larsson K.H."/>
            <person name="Matsuura K."/>
            <person name="Barry K."/>
            <person name="Labutti K."/>
            <person name="Kuo R."/>
            <person name="Ohm R.A."/>
            <person name="Bhattacharya S.S."/>
            <person name="Shirouzu T."/>
            <person name="Yoshinaga Y."/>
            <person name="Martin F.M."/>
            <person name="Grigoriev I.V."/>
            <person name="Hibbett D.S."/>
        </authorList>
    </citation>
    <scope>NUCLEOTIDE SEQUENCE [LARGE SCALE GENOMIC DNA]</scope>
    <source>
        <strain evidence="2 3">HHB9708</strain>
    </source>
</reference>
<proteinExistence type="predicted"/>
<dbReference type="AlphaFoldDB" id="A0A164PZX7"/>